<dbReference type="PROSITE" id="PS51257">
    <property type="entry name" value="PROKAR_LIPOPROTEIN"/>
    <property type="match status" value="1"/>
</dbReference>
<sequence>MKLILLIPLVYSFSISCLIEYISYKINCPNSRYECPNANCAESLDSFTCCLKSTFSDEMSTLNVTRWESMDLEPNLLGIKQSLSVRTQICKNKELYPEMPSCKDATSKDENNQVSDRNESENSLQVNENQTENPLKSLLFHVNKLKK</sequence>
<feature type="compositionally biased region" description="Polar residues" evidence="1">
    <location>
        <begin position="121"/>
        <end position="134"/>
    </location>
</feature>
<gene>
    <name evidence="2" type="ORF">BSTOLATCC_MIC18621</name>
</gene>
<accession>A0AAU9IV68</accession>
<proteinExistence type="predicted"/>
<dbReference type="EMBL" id="CAJZBQ010000018">
    <property type="protein sequence ID" value="CAG9317369.1"/>
    <property type="molecule type" value="Genomic_DNA"/>
</dbReference>
<evidence type="ECO:0000313" key="2">
    <source>
        <dbReference type="EMBL" id="CAG9317369.1"/>
    </source>
</evidence>
<comment type="caution">
    <text evidence="2">The sequence shown here is derived from an EMBL/GenBank/DDBJ whole genome shotgun (WGS) entry which is preliminary data.</text>
</comment>
<feature type="region of interest" description="Disordered" evidence="1">
    <location>
        <begin position="98"/>
        <end position="135"/>
    </location>
</feature>
<evidence type="ECO:0000256" key="1">
    <source>
        <dbReference type="SAM" id="MobiDB-lite"/>
    </source>
</evidence>
<organism evidence="2 3">
    <name type="scientific">Blepharisma stoltei</name>
    <dbReference type="NCBI Taxonomy" id="1481888"/>
    <lineage>
        <taxon>Eukaryota</taxon>
        <taxon>Sar</taxon>
        <taxon>Alveolata</taxon>
        <taxon>Ciliophora</taxon>
        <taxon>Postciliodesmatophora</taxon>
        <taxon>Heterotrichea</taxon>
        <taxon>Heterotrichida</taxon>
        <taxon>Blepharismidae</taxon>
        <taxon>Blepharisma</taxon>
    </lineage>
</organism>
<protein>
    <submittedName>
        <fullName evidence="2">Uncharacterized protein</fullName>
    </submittedName>
</protein>
<dbReference type="AlphaFoldDB" id="A0AAU9IV68"/>
<dbReference type="Proteomes" id="UP001162131">
    <property type="component" value="Unassembled WGS sequence"/>
</dbReference>
<name>A0AAU9IV68_9CILI</name>
<feature type="compositionally biased region" description="Basic and acidic residues" evidence="1">
    <location>
        <begin position="105"/>
        <end position="120"/>
    </location>
</feature>
<evidence type="ECO:0000313" key="3">
    <source>
        <dbReference type="Proteomes" id="UP001162131"/>
    </source>
</evidence>
<reference evidence="2" key="1">
    <citation type="submission" date="2021-09" db="EMBL/GenBank/DDBJ databases">
        <authorList>
            <consortium name="AG Swart"/>
            <person name="Singh M."/>
            <person name="Singh A."/>
            <person name="Seah K."/>
            <person name="Emmerich C."/>
        </authorList>
    </citation>
    <scope>NUCLEOTIDE SEQUENCE</scope>
    <source>
        <strain evidence="2">ATCC30299</strain>
    </source>
</reference>
<keyword evidence="3" id="KW-1185">Reference proteome</keyword>